<dbReference type="AlphaFoldDB" id="A0A9D1W006"/>
<evidence type="ECO:0000313" key="3">
    <source>
        <dbReference type="Proteomes" id="UP000886847"/>
    </source>
</evidence>
<dbReference type="InterPro" id="IPR003010">
    <property type="entry name" value="C-N_Hydrolase"/>
</dbReference>
<dbReference type="SUPFAM" id="SSF56317">
    <property type="entry name" value="Carbon-nitrogen hydrolase"/>
    <property type="match status" value="1"/>
</dbReference>
<dbReference type="InterPro" id="IPR036526">
    <property type="entry name" value="C-N_Hydrolase_sf"/>
</dbReference>
<keyword evidence="2" id="KW-0378">Hydrolase</keyword>
<dbReference type="CDD" id="cd07197">
    <property type="entry name" value="nitrilase"/>
    <property type="match status" value="1"/>
</dbReference>
<dbReference type="EMBL" id="DXEW01000004">
    <property type="protein sequence ID" value="HIX49812.1"/>
    <property type="molecule type" value="Genomic_DNA"/>
</dbReference>
<reference evidence="2" key="1">
    <citation type="journal article" date="2021" name="PeerJ">
        <title>Extensive microbial diversity within the chicken gut microbiome revealed by metagenomics and culture.</title>
        <authorList>
            <person name="Gilroy R."/>
            <person name="Ravi A."/>
            <person name="Getino M."/>
            <person name="Pursley I."/>
            <person name="Horton D.L."/>
            <person name="Alikhan N.F."/>
            <person name="Baker D."/>
            <person name="Gharbi K."/>
            <person name="Hall N."/>
            <person name="Watson M."/>
            <person name="Adriaenssens E.M."/>
            <person name="Foster-Nyarko E."/>
            <person name="Jarju S."/>
            <person name="Secka A."/>
            <person name="Antonio M."/>
            <person name="Oren A."/>
            <person name="Chaudhuri R.R."/>
            <person name="La Ragione R."/>
            <person name="Hildebrand F."/>
            <person name="Pallen M.J."/>
        </authorList>
    </citation>
    <scope>NUCLEOTIDE SEQUENCE</scope>
    <source>
        <strain evidence="2">2189</strain>
    </source>
</reference>
<accession>A0A9D1W006</accession>
<name>A0A9D1W006_9FIRM</name>
<proteinExistence type="predicted"/>
<sequence>MKIHFVTEGSIDAYWEGGKKAACDLLLFGFEGLGEVDYRRELAGESEKLADMAILSREAGCTVVAGGVTLSCGARYKSAAVAEKGRILGVADMLYVEEGQPYRGGAHLKVFDTAAGKIGVCVGEDLFYPSLAEAFSLCDADLIVSIFGGAEDFAPQLMLRACAFTAGVPACMCAAGIAQAAEPSGDIALRAARRECSYSLEYAREYSLVTLRARGRHRKQRGDY</sequence>
<feature type="domain" description="CN hydrolase" evidence="1">
    <location>
        <begin position="43"/>
        <end position="174"/>
    </location>
</feature>
<reference evidence="2" key="2">
    <citation type="submission" date="2021-04" db="EMBL/GenBank/DDBJ databases">
        <authorList>
            <person name="Gilroy R."/>
        </authorList>
    </citation>
    <scope>NUCLEOTIDE SEQUENCE</scope>
    <source>
        <strain evidence="2">2189</strain>
    </source>
</reference>
<organism evidence="2 3">
    <name type="scientific">Candidatus Borkfalkia faecavium</name>
    <dbReference type="NCBI Taxonomy" id="2838508"/>
    <lineage>
        <taxon>Bacteria</taxon>
        <taxon>Bacillati</taxon>
        <taxon>Bacillota</taxon>
        <taxon>Clostridia</taxon>
        <taxon>Christensenellales</taxon>
        <taxon>Christensenellaceae</taxon>
        <taxon>Candidatus Borkfalkia</taxon>
    </lineage>
</organism>
<protein>
    <submittedName>
        <fullName evidence="2">Carbon-nitrogen hydrolase family protein</fullName>
    </submittedName>
</protein>
<dbReference type="Gene3D" id="3.60.110.10">
    <property type="entry name" value="Carbon-nitrogen hydrolase"/>
    <property type="match status" value="1"/>
</dbReference>
<dbReference type="GO" id="GO:0016787">
    <property type="term" value="F:hydrolase activity"/>
    <property type="evidence" value="ECO:0007669"/>
    <property type="project" value="UniProtKB-KW"/>
</dbReference>
<evidence type="ECO:0000259" key="1">
    <source>
        <dbReference type="Pfam" id="PF00795"/>
    </source>
</evidence>
<dbReference type="Proteomes" id="UP000886847">
    <property type="component" value="Unassembled WGS sequence"/>
</dbReference>
<gene>
    <name evidence="2" type="ORF">H9851_00815</name>
</gene>
<comment type="caution">
    <text evidence="2">The sequence shown here is derived from an EMBL/GenBank/DDBJ whole genome shotgun (WGS) entry which is preliminary data.</text>
</comment>
<dbReference type="Pfam" id="PF00795">
    <property type="entry name" value="CN_hydrolase"/>
    <property type="match status" value="1"/>
</dbReference>
<evidence type="ECO:0000313" key="2">
    <source>
        <dbReference type="EMBL" id="HIX49812.1"/>
    </source>
</evidence>